<feature type="signal peptide" evidence="2">
    <location>
        <begin position="1"/>
        <end position="20"/>
    </location>
</feature>
<dbReference type="PANTHER" id="PTHR35936:SF25">
    <property type="entry name" value="ABC TRANSPORTER SUBSTRATE-BINDING PROTEIN"/>
    <property type="match status" value="1"/>
</dbReference>
<feature type="domain" description="Solute-binding protein family 3/N-terminal" evidence="3">
    <location>
        <begin position="23"/>
        <end position="263"/>
    </location>
</feature>
<organism evidence="4 5">
    <name type="scientific">Noviherbaspirillum galbum</name>
    <dbReference type="NCBI Taxonomy" id="2709383"/>
    <lineage>
        <taxon>Bacteria</taxon>
        <taxon>Pseudomonadati</taxon>
        <taxon>Pseudomonadota</taxon>
        <taxon>Betaproteobacteria</taxon>
        <taxon>Burkholderiales</taxon>
        <taxon>Oxalobacteraceae</taxon>
        <taxon>Noviherbaspirillum</taxon>
    </lineage>
</organism>
<keyword evidence="1 2" id="KW-0732">Signal</keyword>
<dbReference type="RefSeq" id="WP_163963238.1">
    <property type="nucleotide sequence ID" value="NZ_JAAIVB010000037.1"/>
</dbReference>
<evidence type="ECO:0000313" key="4">
    <source>
        <dbReference type="EMBL" id="NEX61743.1"/>
    </source>
</evidence>
<evidence type="ECO:0000256" key="1">
    <source>
        <dbReference type="ARBA" id="ARBA00022729"/>
    </source>
</evidence>
<reference evidence="4 5" key="1">
    <citation type="submission" date="2020-02" db="EMBL/GenBank/DDBJ databases">
        <authorList>
            <person name="Kim M.K."/>
        </authorList>
    </citation>
    <scope>NUCLEOTIDE SEQUENCE [LARGE SCALE GENOMIC DNA]</scope>
    <source>
        <strain evidence="4 5">17J57-3</strain>
    </source>
</reference>
<dbReference type="EMBL" id="JAAIVB010000037">
    <property type="protein sequence ID" value="NEX61743.1"/>
    <property type="molecule type" value="Genomic_DNA"/>
</dbReference>
<dbReference type="PANTHER" id="PTHR35936">
    <property type="entry name" value="MEMBRANE-BOUND LYTIC MUREIN TRANSGLYCOSYLASE F"/>
    <property type="match status" value="1"/>
</dbReference>
<evidence type="ECO:0000313" key="5">
    <source>
        <dbReference type="Proteomes" id="UP000482155"/>
    </source>
</evidence>
<dbReference type="Pfam" id="PF00497">
    <property type="entry name" value="SBP_bac_3"/>
    <property type="match status" value="1"/>
</dbReference>
<protein>
    <submittedName>
        <fullName evidence="4">Transporter substrate-binding domain-containing protein</fullName>
    </submittedName>
</protein>
<proteinExistence type="predicted"/>
<dbReference type="Gene3D" id="3.40.190.10">
    <property type="entry name" value="Periplasmic binding protein-like II"/>
    <property type="match status" value="2"/>
</dbReference>
<accession>A0A6B3SLQ5</accession>
<dbReference type="AlphaFoldDB" id="A0A6B3SLQ5"/>
<dbReference type="Proteomes" id="UP000482155">
    <property type="component" value="Unassembled WGS sequence"/>
</dbReference>
<dbReference type="InterPro" id="IPR001638">
    <property type="entry name" value="Solute-binding_3/MltF_N"/>
</dbReference>
<sequence length="264" mass="29063">MTATRILLLILFLHAAAARAGEVIRACAADIEYPPYAYSSGRADKGMPQAQGVGIDVLRRILERTGKETAEVSLLPWKRCLKMAETGAIDVVINVPTAQIDPTPFLISEPYADVHSMYYVSRRNHPDGIRIRNLGNLRSYKICGLIGNTYESYGIPTESVDRGAKTYLALVDKLHAGHCDLFIEKREVMEGLVRFNADLTNALGPAQIAGASLPEDAPIGLHFAISKRSRDAGRLLERIDDEITALRSSKSVDRMLKKHLGGRH</sequence>
<dbReference type="SUPFAM" id="SSF53850">
    <property type="entry name" value="Periplasmic binding protein-like II"/>
    <property type="match status" value="1"/>
</dbReference>
<name>A0A6B3SLQ5_9BURK</name>
<gene>
    <name evidence="4" type="ORF">G3574_11690</name>
</gene>
<dbReference type="SMART" id="SM00062">
    <property type="entry name" value="PBPb"/>
    <property type="match status" value="1"/>
</dbReference>
<feature type="chain" id="PRO_5025666620" evidence="2">
    <location>
        <begin position="21"/>
        <end position="264"/>
    </location>
</feature>
<evidence type="ECO:0000259" key="3">
    <source>
        <dbReference type="SMART" id="SM00062"/>
    </source>
</evidence>
<comment type="caution">
    <text evidence="4">The sequence shown here is derived from an EMBL/GenBank/DDBJ whole genome shotgun (WGS) entry which is preliminary data.</text>
</comment>
<evidence type="ECO:0000256" key="2">
    <source>
        <dbReference type="SAM" id="SignalP"/>
    </source>
</evidence>
<keyword evidence="5" id="KW-1185">Reference proteome</keyword>